<dbReference type="Gene3D" id="3.40.190.10">
    <property type="entry name" value="Periplasmic binding protein-like II"/>
    <property type="match status" value="2"/>
</dbReference>
<dbReference type="InterPro" id="IPR006059">
    <property type="entry name" value="SBP"/>
</dbReference>
<keyword evidence="2" id="KW-1185">Reference proteome</keyword>
<dbReference type="OrthoDB" id="7918484at2"/>
<proteinExistence type="predicted"/>
<dbReference type="PANTHER" id="PTHR43649">
    <property type="entry name" value="ARABINOSE-BINDING PROTEIN-RELATED"/>
    <property type="match status" value="1"/>
</dbReference>
<comment type="caution">
    <text evidence="1">The sequence shown here is derived from an EMBL/GenBank/DDBJ whole genome shotgun (WGS) entry which is preliminary data.</text>
</comment>
<evidence type="ECO:0000313" key="1">
    <source>
        <dbReference type="EMBL" id="NEG78994.1"/>
    </source>
</evidence>
<evidence type="ECO:0000313" key="2">
    <source>
        <dbReference type="Proteomes" id="UP000469763"/>
    </source>
</evidence>
<name>A0A7K3TK04_9BIFI</name>
<dbReference type="Pfam" id="PF13416">
    <property type="entry name" value="SBP_bac_8"/>
    <property type="match status" value="1"/>
</dbReference>
<reference evidence="1 2" key="1">
    <citation type="submission" date="2019-10" db="EMBL/GenBank/DDBJ databases">
        <title>Bifidobacterium from non-human primates.</title>
        <authorList>
            <person name="Modesto M."/>
        </authorList>
    </citation>
    <scope>NUCLEOTIDE SEQUENCE [LARGE SCALE GENOMIC DNA]</scope>
    <source>
        <strain evidence="1 2">TREC</strain>
    </source>
</reference>
<dbReference type="InterPro" id="IPR050490">
    <property type="entry name" value="Bact_solute-bd_prot1"/>
</dbReference>
<protein>
    <submittedName>
        <fullName evidence="1">Extracellular solute-binding protein</fullName>
    </submittedName>
</protein>
<organism evidence="1 2">
    <name type="scientific">Bifidobacterium avesanii</name>
    <dbReference type="NCBI Taxonomy" id="1798157"/>
    <lineage>
        <taxon>Bacteria</taxon>
        <taxon>Bacillati</taxon>
        <taxon>Actinomycetota</taxon>
        <taxon>Actinomycetes</taxon>
        <taxon>Bifidobacteriales</taxon>
        <taxon>Bifidobacteriaceae</taxon>
        <taxon>Bifidobacterium</taxon>
    </lineage>
</organism>
<dbReference type="AlphaFoldDB" id="A0A7K3TK04"/>
<dbReference type="Proteomes" id="UP000469763">
    <property type="component" value="Unassembled WGS sequence"/>
</dbReference>
<gene>
    <name evidence="1" type="ORF">GFD22_08445</name>
</gene>
<sequence length="545" mass="57894">MSGSTGSDTWNMSKRSLDMSLLISARGATGICGPCAVCGPCTACVPCGTSAFIRPANHTIARNASPKSIRMPETPYPAHETRSQWEHDHHMAVMVATVTERSKETKMTGNTWRRVIPAAIAAMTMALAGCGGTGGSGGGTAEVKPSEGNVTLRLNWWGGDKRVKLTEQAVELFEQKHPNITVETEYSDWNGYWDKLATSAAGGEVADVIQMSDFYIASYASQGSLYDMGVLGEYLDLSTMNESVRQAGQVNGKQYSAPISIAGHGVVVNNDILDKYGVKLPDTDTWSWSDFENVAKQVTQKSGGEVVGAYAPPYLLTCELWARQHGEEFFKDGKVAVSAETLGDFLNLAKRWADEGVSGSTDAWVENANATMEQSAFATGKQAMAVVASNQLTVYQAAAGTENISIVQIPSDDQSVKWESTWSSLSWAISAKTEHPAEAAMLVDFLVNDEDAGKILGNERGDPANNAIRASLTASATGGTKEGLEFTDKLIAASGPATETVPNGASSAEKEIARAMQNVAFGKATPTEAANELITTINNEIASAS</sequence>
<dbReference type="SUPFAM" id="SSF53850">
    <property type="entry name" value="Periplasmic binding protein-like II"/>
    <property type="match status" value="1"/>
</dbReference>
<dbReference type="EMBL" id="WHZY01000014">
    <property type="protein sequence ID" value="NEG78994.1"/>
    <property type="molecule type" value="Genomic_DNA"/>
</dbReference>
<dbReference type="PANTHER" id="PTHR43649:SF11">
    <property type="entry name" value="ABC TRANSPORTER SUBSTRATE-BINDING PROTEIN YESO-RELATED"/>
    <property type="match status" value="1"/>
</dbReference>
<accession>A0A7K3TK04</accession>